<evidence type="ECO:0000256" key="4">
    <source>
        <dbReference type="PROSITE-ProRule" id="PRU01240"/>
    </source>
</evidence>
<keyword evidence="1" id="KW-0645">Protease</keyword>
<dbReference type="Pfam" id="PF16470">
    <property type="entry name" value="S8_pro-domain"/>
    <property type="match status" value="1"/>
</dbReference>
<accession>A0A2B4SGH8</accession>
<dbReference type="Pfam" id="PF00082">
    <property type="entry name" value="Peptidase_S8"/>
    <property type="match status" value="1"/>
</dbReference>
<dbReference type="Gene3D" id="3.30.70.850">
    <property type="entry name" value="Peptidase S8, pro-domain"/>
    <property type="match status" value="1"/>
</dbReference>
<feature type="domain" description="Peptidase S8/S53" evidence="6">
    <location>
        <begin position="138"/>
        <end position="167"/>
    </location>
</feature>
<sequence>MAGFSIRTLFIIFFCLTDALASESYTNVWSVKFRGNREEVERFASKNNLVYDRHLFEDYHTLKRPDLLKSPQKTKSSLEIDSKLLSEEKVEWFMHQKVKKYKLFSNEHRGVLWYIDRPEGSQEPTFNVVPVWKAGYTGKGIIVAVVDDGVDGSHPELKDNYNVHLSYDYVLGKDVELGTPVSGYVDG</sequence>
<keyword evidence="9" id="KW-1185">Reference proteome</keyword>
<dbReference type="PANTHER" id="PTHR42884:SF31">
    <property type="entry name" value="PROPROTEIN CONVERTASE SUBTILISIN_KEXIN TYPE 5"/>
    <property type="match status" value="1"/>
</dbReference>
<comment type="caution">
    <text evidence="8">The sequence shown here is derived from an EMBL/GenBank/DDBJ whole genome shotgun (WGS) entry which is preliminary data.</text>
</comment>
<evidence type="ECO:0000313" key="8">
    <source>
        <dbReference type="EMBL" id="PFX28199.1"/>
    </source>
</evidence>
<dbReference type="PROSITE" id="PS00136">
    <property type="entry name" value="SUBTILASE_ASP"/>
    <property type="match status" value="1"/>
</dbReference>
<dbReference type="InterPro" id="IPR032815">
    <property type="entry name" value="S8_pro-domain"/>
</dbReference>
<evidence type="ECO:0000259" key="7">
    <source>
        <dbReference type="Pfam" id="PF16470"/>
    </source>
</evidence>
<proteinExistence type="inferred from homology"/>
<feature type="signal peptide" evidence="5">
    <location>
        <begin position="1"/>
        <end position="21"/>
    </location>
</feature>
<dbReference type="GO" id="GO:0004252">
    <property type="term" value="F:serine-type endopeptidase activity"/>
    <property type="evidence" value="ECO:0007669"/>
    <property type="project" value="InterPro"/>
</dbReference>
<dbReference type="EMBL" id="LSMT01000088">
    <property type="protein sequence ID" value="PFX28199.1"/>
    <property type="molecule type" value="Genomic_DNA"/>
</dbReference>
<feature type="domain" description="Peptidase S8 pro-domain" evidence="7">
    <location>
        <begin position="29"/>
        <end position="100"/>
    </location>
</feature>
<dbReference type="PANTHER" id="PTHR42884">
    <property type="entry name" value="PROPROTEIN CONVERTASE SUBTILISIN/KEXIN-RELATED"/>
    <property type="match status" value="1"/>
</dbReference>
<name>A0A2B4SGH8_STYPI</name>
<keyword evidence="3" id="KW-0720">Serine protease</keyword>
<feature type="chain" id="PRO_5013174248" evidence="5">
    <location>
        <begin position="22"/>
        <end position="187"/>
    </location>
</feature>
<dbReference type="GO" id="GO:0005802">
    <property type="term" value="C:trans-Golgi network"/>
    <property type="evidence" value="ECO:0007669"/>
    <property type="project" value="TreeGrafter"/>
</dbReference>
<dbReference type="InterPro" id="IPR038466">
    <property type="entry name" value="S8_pro-domain_sf"/>
</dbReference>
<keyword evidence="2" id="KW-0378">Hydrolase</keyword>
<dbReference type="GO" id="GO:0016486">
    <property type="term" value="P:peptide hormone processing"/>
    <property type="evidence" value="ECO:0007669"/>
    <property type="project" value="TreeGrafter"/>
</dbReference>
<evidence type="ECO:0000259" key="6">
    <source>
        <dbReference type="Pfam" id="PF00082"/>
    </source>
</evidence>
<protein>
    <submittedName>
        <fullName evidence="8">Proprotein convertase subtilisin/kexin type 5</fullName>
    </submittedName>
</protein>
<comment type="caution">
    <text evidence="4">Lacks conserved residue(s) required for the propagation of feature annotation.</text>
</comment>
<dbReference type="InterPro" id="IPR023827">
    <property type="entry name" value="Peptidase_S8_Asp-AS"/>
</dbReference>
<dbReference type="PROSITE" id="PS51892">
    <property type="entry name" value="SUBTILASE"/>
    <property type="match status" value="1"/>
</dbReference>
<dbReference type="OrthoDB" id="5975161at2759"/>
<evidence type="ECO:0000313" key="9">
    <source>
        <dbReference type="Proteomes" id="UP000225706"/>
    </source>
</evidence>
<dbReference type="InterPro" id="IPR036852">
    <property type="entry name" value="Peptidase_S8/S53_dom_sf"/>
</dbReference>
<organism evidence="8 9">
    <name type="scientific">Stylophora pistillata</name>
    <name type="common">Smooth cauliflower coral</name>
    <dbReference type="NCBI Taxonomy" id="50429"/>
    <lineage>
        <taxon>Eukaryota</taxon>
        <taxon>Metazoa</taxon>
        <taxon>Cnidaria</taxon>
        <taxon>Anthozoa</taxon>
        <taxon>Hexacorallia</taxon>
        <taxon>Scleractinia</taxon>
        <taxon>Astrocoeniina</taxon>
        <taxon>Pocilloporidae</taxon>
        <taxon>Stylophora</taxon>
    </lineage>
</organism>
<evidence type="ECO:0000256" key="3">
    <source>
        <dbReference type="ARBA" id="ARBA00022825"/>
    </source>
</evidence>
<dbReference type="SUPFAM" id="SSF52743">
    <property type="entry name" value="Subtilisin-like"/>
    <property type="match status" value="1"/>
</dbReference>
<evidence type="ECO:0000256" key="2">
    <source>
        <dbReference type="ARBA" id="ARBA00022801"/>
    </source>
</evidence>
<dbReference type="Gene3D" id="3.40.50.200">
    <property type="entry name" value="Peptidase S8/S53 domain"/>
    <property type="match status" value="1"/>
</dbReference>
<evidence type="ECO:0000256" key="5">
    <source>
        <dbReference type="SAM" id="SignalP"/>
    </source>
</evidence>
<gene>
    <name evidence="8" type="primary">Pcsk5</name>
    <name evidence="8" type="ORF">AWC38_SpisGene7115</name>
</gene>
<dbReference type="AlphaFoldDB" id="A0A2B4SGH8"/>
<dbReference type="SUPFAM" id="SSF54897">
    <property type="entry name" value="Protease propeptides/inhibitors"/>
    <property type="match status" value="1"/>
</dbReference>
<keyword evidence="5" id="KW-0732">Signal</keyword>
<dbReference type="GO" id="GO:0000139">
    <property type="term" value="C:Golgi membrane"/>
    <property type="evidence" value="ECO:0007669"/>
    <property type="project" value="TreeGrafter"/>
</dbReference>
<dbReference type="Proteomes" id="UP000225706">
    <property type="component" value="Unassembled WGS sequence"/>
</dbReference>
<dbReference type="InterPro" id="IPR000209">
    <property type="entry name" value="Peptidase_S8/S53_dom"/>
</dbReference>
<evidence type="ECO:0000256" key="1">
    <source>
        <dbReference type="ARBA" id="ARBA00022670"/>
    </source>
</evidence>
<comment type="similarity">
    <text evidence="4">Belongs to the peptidase S8 family.</text>
</comment>
<reference evidence="9" key="1">
    <citation type="journal article" date="2017" name="bioRxiv">
        <title>Comparative analysis of the genomes of Stylophora pistillata and Acropora digitifera provides evidence for extensive differences between species of corals.</title>
        <authorList>
            <person name="Voolstra C.R."/>
            <person name="Li Y."/>
            <person name="Liew Y.J."/>
            <person name="Baumgarten S."/>
            <person name="Zoccola D."/>
            <person name="Flot J.-F."/>
            <person name="Tambutte S."/>
            <person name="Allemand D."/>
            <person name="Aranda M."/>
        </authorList>
    </citation>
    <scope>NUCLEOTIDE SEQUENCE [LARGE SCALE GENOMIC DNA]</scope>
</reference>